<evidence type="ECO:0000313" key="6">
    <source>
        <dbReference type="EMBL" id="TNC27832.1"/>
    </source>
</evidence>
<evidence type="ECO:0000256" key="2">
    <source>
        <dbReference type="ARBA" id="ARBA00023125"/>
    </source>
</evidence>
<evidence type="ECO:0000259" key="5">
    <source>
        <dbReference type="PROSITE" id="PS50043"/>
    </source>
</evidence>
<dbReference type="Gene3D" id="3.40.50.300">
    <property type="entry name" value="P-loop containing nucleotide triphosphate hydrolases"/>
    <property type="match status" value="1"/>
</dbReference>
<dbReference type="Pfam" id="PF25873">
    <property type="entry name" value="WHD_MalT"/>
    <property type="match status" value="1"/>
</dbReference>
<name>A0A5C4M539_9PSEU</name>
<dbReference type="Pfam" id="PF13401">
    <property type="entry name" value="AAA_22"/>
    <property type="match status" value="1"/>
</dbReference>
<comment type="caution">
    <text evidence="6">The sequence shown here is derived from an EMBL/GenBank/DDBJ whole genome shotgun (WGS) entry which is preliminary data.</text>
</comment>
<dbReference type="PANTHER" id="PTHR44688:SF16">
    <property type="entry name" value="DNA-BINDING TRANSCRIPTIONAL ACTIVATOR DEVR_DOSR"/>
    <property type="match status" value="1"/>
</dbReference>
<gene>
    <name evidence="6" type="ORF">FG385_09040</name>
</gene>
<keyword evidence="7" id="KW-1185">Reference proteome</keyword>
<feature type="domain" description="HTH luxR-type" evidence="5">
    <location>
        <begin position="868"/>
        <end position="933"/>
    </location>
</feature>
<dbReference type="InterPro" id="IPR027417">
    <property type="entry name" value="P-loop_NTPase"/>
</dbReference>
<dbReference type="Gene3D" id="1.25.40.10">
    <property type="entry name" value="Tetratricopeptide repeat domain"/>
    <property type="match status" value="1"/>
</dbReference>
<dbReference type="GO" id="GO:0003677">
    <property type="term" value="F:DNA binding"/>
    <property type="evidence" value="ECO:0007669"/>
    <property type="project" value="UniProtKB-KW"/>
</dbReference>
<dbReference type="InterPro" id="IPR036388">
    <property type="entry name" value="WH-like_DNA-bd_sf"/>
</dbReference>
<dbReference type="CDD" id="cd06170">
    <property type="entry name" value="LuxR_C_like"/>
    <property type="match status" value="1"/>
</dbReference>
<dbReference type="SMART" id="SM00421">
    <property type="entry name" value="HTH_LUXR"/>
    <property type="match status" value="1"/>
</dbReference>
<dbReference type="InterPro" id="IPR016032">
    <property type="entry name" value="Sig_transdc_resp-reg_C-effctor"/>
</dbReference>
<dbReference type="PRINTS" id="PR00038">
    <property type="entry name" value="HTHLUXR"/>
</dbReference>
<dbReference type="EMBL" id="VDFW01000005">
    <property type="protein sequence ID" value="TNC27832.1"/>
    <property type="molecule type" value="Genomic_DNA"/>
</dbReference>
<accession>A0A5C4M539</accession>
<dbReference type="PROSITE" id="PS50043">
    <property type="entry name" value="HTH_LUXR_2"/>
    <property type="match status" value="1"/>
</dbReference>
<dbReference type="SUPFAM" id="SSF52540">
    <property type="entry name" value="P-loop containing nucleoside triphosphate hydrolases"/>
    <property type="match status" value="1"/>
</dbReference>
<keyword evidence="2" id="KW-0238">DNA-binding</keyword>
<dbReference type="GO" id="GO:0016887">
    <property type="term" value="F:ATP hydrolysis activity"/>
    <property type="evidence" value="ECO:0007669"/>
    <property type="project" value="InterPro"/>
</dbReference>
<dbReference type="SUPFAM" id="SSF46894">
    <property type="entry name" value="C-terminal effector domain of the bipartite response regulators"/>
    <property type="match status" value="1"/>
</dbReference>
<feature type="region of interest" description="Disordered" evidence="4">
    <location>
        <begin position="1"/>
        <end position="38"/>
    </location>
</feature>
<sequence>MSLRAHHSQQVRPRQPPPPSRGKIDSGGGFRAPQNHSTEWNSVINSRSICSRPRICLKFGQMDPARILESGRALPAKLTVPPAPERHVPRTRLHRLLRRGPFAGDPRPSVTLVCAPAGFGKTTLMASWTAHQPLRPRHDHLAWLTLDHTHNDPLTLWPDILTSLGGGDGPWLTPGSPSPHGAQQFVIAVEETARRRGRTCLVLDDVHNLHDPVVLRHLDLLIRYQPECLDLVLCSRTTPPLGLHRLSVEGRMWEVTAADLAFGPAQAAEVFACHGVRLSEADLRHVMTSTEGWPEGVAFLAEALASSPPGTEIESLLRTGSHMAGHLIAEVVAKLSPLEREVLDAISPCEHVSTALATALTGRADAGAVLERLAHRILLVTQWGPALDEYRCHGLLQSHLRNDLSGRDPAHLAALHRRAAAWYAGHGEPVAALQHAAHGRDPDLLAHLVDTQGLSLVLAGRGTALLELADTLPPTVTARPSAGLVLLLASLIAGDKASAERRLARLGTEPHAERKPRVRHLRTCVDQYRARLSGNLPVRSGETSDFLQDPDLGLLALVNHAAAEFAVGQHRTAAKALKRALGLATGHHWHYAALHCLAHLASVAAVDEDFPSVLAAAERALRYADEHDLAGTAANCLAHAVAGWAGYQTLDENDARRHTERATELRRASNDRNVCLAVHTLAAALRLDGCPTDEHTLRALREKWAGVTPGDPVPPMLVAIAAPIEYHAALRLHRADWAAGTEHRARRLLGISGDTQLMRAHSLARMNDYHEARRVLKTITAEDVRFHLGPNRIQAHLMAAVLAGRERDTVIANNHLHTALELAEGLRSLRPFATAGRPIRDLLAARAGKLGHHNAFAEEILAKTKPATNATEDTFTPRERQLLIALATPATTREMADELNVSVNTVKTHLRSAYRKLDARSRREAVMIARRNGLL</sequence>
<dbReference type="Pfam" id="PF00196">
    <property type="entry name" value="GerE"/>
    <property type="match status" value="1"/>
</dbReference>
<dbReference type="PANTHER" id="PTHR44688">
    <property type="entry name" value="DNA-BINDING TRANSCRIPTIONAL ACTIVATOR DEVR_DOSR"/>
    <property type="match status" value="1"/>
</dbReference>
<keyword evidence="3" id="KW-0804">Transcription</keyword>
<dbReference type="SUPFAM" id="SSF48452">
    <property type="entry name" value="TPR-like"/>
    <property type="match status" value="1"/>
</dbReference>
<protein>
    <recommendedName>
        <fullName evidence="5">HTH luxR-type domain-containing protein</fullName>
    </recommendedName>
</protein>
<keyword evidence="1" id="KW-0805">Transcription regulation</keyword>
<evidence type="ECO:0000256" key="3">
    <source>
        <dbReference type="ARBA" id="ARBA00023163"/>
    </source>
</evidence>
<proteinExistence type="predicted"/>
<dbReference type="Gene3D" id="1.10.10.10">
    <property type="entry name" value="Winged helix-like DNA-binding domain superfamily/Winged helix DNA-binding domain"/>
    <property type="match status" value="1"/>
</dbReference>
<dbReference type="InterPro" id="IPR049945">
    <property type="entry name" value="AAA_22"/>
</dbReference>
<reference evidence="6 7" key="1">
    <citation type="submission" date="2019-06" db="EMBL/GenBank/DDBJ databases">
        <title>Amycolatopsis alkalitolerans sp. nov., isolated from Gastrodia elata Blume.</title>
        <authorList>
            <person name="Narsing Rao M.P."/>
            <person name="Li W.J."/>
        </authorList>
    </citation>
    <scope>NUCLEOTIDE SEQUENCE [LARGE SCALE GENOMIC DNA]</scope>
    <source>
        <strain evidence="6 7">SYSUP0005</strain>
    </source>
</reference>
<evidence type="ECO:0000256" key="4">
    <source>
        <dbReference type="SAM" id="MobiDB-lite"/>
    </source>
</evidence>
<evidence type="ECO:0000256" key="1">
    <source>
        <dbReference type="ARBA" id="ARBA00023015"/>
    </source>
</evidence>
<evidence type="ECO:0000313" key="7">
    <source>
        <dbReference type="Proteomes" id="UP000305546"/>
    </source>
</evidence>
<dbReference type="AlphaFoldDB" id="A0A5C4M539"/>
<dbReference type="InterPro" id="IPR011990">
    <property type="entry name" value="TPR-like_helical_dom_sf"/>
</dbReference>
<dbReference type="InterPro" id="IPR059106">
    <property type="entry name" value="WHD_MalT"/>
</dbReference>
<dbReference type="GO" id="GO:0006355">
    <property type="term" value="P:regulation of DNA-templated transcription"/>
    <property type="evidence" value="ECO:0007669"/>
    <property type="project" value="InterPro"/>
</dbReference>
<dbReference type="InterPro" id="IPR000792">
    <property type="entry name" value="Tscrpt_reg_LuxR_C"/>
</dbReference>
<dbReference type="Proteomes" id="UP000305546">
    <property type="component" value="Unassembled WGS sequence"/>
</dbReference>
<organism evidence="6 7">
    <name type="scientific">Amycolatopsis alkalitolerans</name>
    <dbReference type="NCBI Taxonomy" id="2547244"/>
    <lineage>
        <taxon>Bacteria</taxon>
        <taxon>Bacillati</taxon>
        <taxon>Actinomycetota</taxon>
        <taxon>Actinomycetes</taxon>
        <taxon>Pseudonocardiales</taxon>
        <taxon>Pseudonocardiaceae</taxon>
        <taxon>Amycolatopsis</taxon>
    </lineage>
</organism>